<evidence type="ECO:0000256" key="2">
    <source>
        <dbReference type="SAM" id="Phobius"/>
    </source>
</evidence>
<keyword evidence="2" id="KW-0812">Transmembrane</keyword>
<feature type="transmembrane region" description="Helical" evidence="2">
    <location>
        <begin position="29"/>
        <end position="50"/>
    </location>
</feature>
<feature type="compositionally biased region" description="Polar residues" evidence="1">
    <location>
        <begin position="147"/>
        <end position="192"/>
    </location>
</feature>
<proteinExistence type="predicted"/>
<keyword evidence="2" id="KW-1133">Transmembrane helix</keyword>
<sequence>MTQRVIRTFLIGSACYGIIYYLLHYFSMFTWIGSKFWILWGMDVCMMGILNTGFMGGHKWWTTLFNNVTQPALPQQALPPTLPPPQALPPVLPSPTQTSLQLSPQHLHPTPPTVQTAQTSYPPPAEKLEIDLLTENEDDSDPDLTQEKNSNPPSLTTEIPPSTQNPLSTEIPQTGTPETENQVSPKLTSDNIQKYVTRKPAAMAVTNPSIKSADLIL</sequence>
<evidence type="ECO:0000313" key="3">
    <source>
        <dbReference type="EMBL" id="QHS92336.1"/>
    </source>
</evidence>
<keyword evidence="2" id="KW-0472">Membrane</keyword>
<name>A0A6C0BJI5_9ZZZZ</name>
<accession>A0A6C0BJI5</accession>
<feature type="region of interest" description="Disordered" evidence="1">
    <location>
        <begin position="136"/>
        <end position="192"/>
    </location>
</feature>
<dbReference type="EMBL" id="MN739178">
    <property type="protein sequence ID" value="QHS92336.1"/>
    <property type="molecule type" value="Genomic_DNA"/>
</dbReference>
<feature type="compositionally biased region" description="Pro residues" evidence="1">
    <location>
        <begin position="80"/>
        <end position="93"/>
    </location>
</feature>
<evidence type="ECO:0000256" key="1">
    <source>
        <dbReference type="SAM" id="MobiDB-lite"/>
    </source>
</evidence>
<feature type="region of interest" description="Disordered" evidence="1">
    <location>
        <begin position="75"/>
        <end position="122"/>
    </location>
</feature>
<organism evidence="3">
    <name type="scientific">viral metagenome</name>
    <dbReference type="NCBI Taxonomy" id="1070528"/>
    <lineage>
        <taxon>unclassified sequences</taxon>
        <taxon>metagenomes</taxon>
        <taxon>organismal metagenomes</taxon>
    </lineage>
</organism>
<reference evidence="3" key="1">
    <citation type="journal article" date="2020" name="Nature">
        <title>Giant virus diversity and host interactions through global metagenomics.</title>
        <authorList>
            <person name="Schulz F."/>
            <person name="Roux S."/>
            <person name="Paez-Espino D."/>
            <person name="Jungbluth S."/>
            <person name="Walsh D.A."/>
            <person name="Denef V.J."/>
            <person name="McMahon K.D."/>
            <person name="Konstantinidis K.T."/>
            <person name="Eloe-Fadrosh E.A."/>
            <person name="Kyrpides N.C."/>
            <person name="Woyke T."/>
        </authorList>
    </citation>
    <scope>NUCLEOTIDE SEQUENCE</scope>
    <source>
        <strain evidence="3">GVMAG-M-3300014204-73</strain>
    </source>
</reference>
<dbReference type="AlphaFoldDB" id="A0A6C0BJI5"/>
<feature type="transmembrane region" description="Helical" evidence="2">
    <location>
        <begin position="5"/>
        <end position="23"/>
    </location>
</feature>
<protein>
    <submittedName>
        <fullName evidence="3">Uncharacterized protein</fullName>
    </submittedName>
</protein>